<dbReference type="AlphaFoldDB" id="A0A0K8MF93"/>
<evidence type="ECO:0000256" key="1">
    <source>
        <dbReference type="ARBA" id="ARBA00004651"/>
    </source>
</evidence>
<organism evidence="8 9">
    <name type="scientific">Caedimonas varicaedens</name>
    <dbReference type="NCBI Taxonomy" id="1629334"/>
    <lineage>
        <taxon>Bacteria</taxon>
        <taxon>Pseudomonadati</taxon>
        <taxon>Pseudomonadota</taxon>
        <taxon>Alphaproteobacteria</taxon>
        <taxon>Holosporales</taxon>
        <taxon>Caedimonadaceae</taxon>
        <taxon>Caedimonas</taxon>
    </lineage>
</organism>
<gene>
    <name evidence="8" type="ORF">Cva_01186</name>
</gene>
<dbReference type="Proteomes" id="UP000036771">
    <property type="component" value="Unassembled WGS sequence"/>
</dbReference>
<comment type="subcellular location">
    <subcellularLocation>
        <location evidence="1 7">Cell membrane</location>
        <topology evidence="1 7">Multi-pass membrane protein</topology>
    </subcellularLocation>
</comment>
<dbReference type="PANTHER" id="PTHR38596">
    <property type="entry name" value="UPF0114 PROTEIN YQHA"/>
    <property type="match status" value="1"/>
</dbReference>
<reference evidence="8 9" key="1">
    <citation type="submission" date="2015-03" db="EMBL/GenBank/DDBJ databases">
        <title>Caedibacter varicaedens, whole genome shotgun sequence.</title>
        <authorList>
            <person name="Suzuki H."/>
            <person name="Dapper A.L."/>
            <person name="Gibson A.K."/>
            <person name="Jackson C."/>
            <person name="Lee H."/>
            <person name="Pejaver V.R."/>
            <person name="Doak T."/>
            <person name="Lynch M."/>
        </authorList>
    </citation>
    <scope>NUCLEOTIDE SEQUENCE [LARGE SCALE GENOMIC DNA]</scope>
</reference>
<evidence type="ECO:0000256" key="7">
    <source>
        <dbReference type="HAMAP-Rule" id="MF_00143"/>
    </source>
</evidence>
<dbReference type="EMBL" id="BBVC01000065">
    <property type="protein sequence ID" value="GAO98524.1"/>
    <property type="molecule type" value="Genomic_DNA"/>
</dbReference>
<evidence type="ECO:0000256" key="4">
    <source>
        <dbReference type="ARBA" id="ARBA00022692"/>
    </source>
</evidence>
<dbReference type="Pfam" id="PF03350">
    <property type="entry name" value="UPF0114"/>
    <property type="match status" value="1"/>
</dbReference>
<sequence length="179" mass="20101">MKINQEKTQKGLAERYLAAVIFSSRWLQAPLYLGLIIAQAIYVYLFIVELAHLITDIHRIGENEIMLIVLGLIDVVMISNLLIMVIIGGYETFVSRLRIDHPDIPEWLSHVNANTMKIKLALALIGISSIHLLKTFINIDHLSENNVKWQVVIHALFLLSALAMAYTSKIAQAVASEEA</sequence>
<name>A0A0K8MF93_9PROT</name>
<dbReference type="HAMAP" id="MF_00143">
    <property type="entry name" value="UPF0114"/>
    <property type="match status" value="1"/>
</dbReference>
<dbReference type="GO" id="GO:0005886">
    <property type="term" value="C:plasma membrane"/>
    <property type="evidence" value="ECO:0007669"/>
    <property type="project" value="UniProtKB-SubCell"/>
</dbReference>
<feature type="transmembrane region" description="Helical" evidence="7">
    <location>
        <begin position="149"/>
        <end position="167"/>
    </location>
</feature>
<feature type="transmembrane region" description="Helical" evidence="7">
    <location>
        <begin position="65"/>
        <end position="90"/>
    </location>
</feature>
<proteinExistence type="inferred from homology"/>
<comment type="caution">
    <text evidence="8">The sequence shown here is derived from an EMBL/GenBank/DDBJ whole genome shotgun (WGS) entry which is preliminary data.</text>
</comment>
<evidence type="ECO:0000256" key="6">
    <source>
        <dbReference type="ARBA" id="ARBA00023136"/>
    </source>
</evidence>
<evidence type="ECO:0000313" key="8">
    <source>
        <dbReference type="EMBL" id="GAO98524.1"/>
    </source>
</evidence>
<keyword evidence="6 7" id="KW-0472">Membrane</keyword>
<keyword evidence="9" id="KW-1185">Reference proteome</keyword>
<feature type="transmembrane region" description="Helical" evidence="7">
    <location>
        <begin position="31"/>
        <end position="53"/>
    </location>
</feature>
<keyword evidence="4 7" id="KW-0812">Transmembrane</keyword>
<dbReference type="NCBIfam" id="TIGR00645">
    <property type="entry name" value="HI0507"/>
    <property type="match status" value="1"/>
</dbReference>
<comment type="similarity">
    <text evidence="2 7">Belongs to the UPF0114 family.</text>
</comment>
<evidence type="ECO:0000256" key="3">
    <source>
        <dbReference type="ARBA" id="ARBA00022475"/>
    </source>
</evidence>
<protein>
    <recommendedName>
        <fullName evidence="7">UPF0114 protein Cva_01186</fullName>
    </recommendedName>
</protein>
<dbReference type="OrthoDB" id="9783569at2"/>
<feature type="transmembrane region" description="Helical" evidence="7">
    <location>
        <begin position="120"/>
        <end position="137"/>
    </location>
</feature>
<dbReference type="InterPro" id="IPR020761">
    <property type="entry name" value="UPF0114_bac"/>
</dbReference>
<keyword evidence="5 7" id="KW-1133">Transmembrane helix</keyword>
<evidence type="ECO:0000256" key="5">
    <source>
        <dbReference type="ARBA" id="ARBA00022989"/>
    </source>
</evidence>
<keyword evidence="3 7" id="KW-1003">Cell membrane</keyword>
<accession>A0A0K8MF93</accession>
<evidence type="ECO:0000256" key="2">
    <source>
        <dbReference type="ARBA" id="ARBA00005774"/>
    </source>
</evidence>
<dbReference type="InterPro" id="IPR005134">
    <property type="entry name" value="UPF0114"/>
</dbReference>
<dbReference type="STRING" id="1629334.Cva_01186"/>
<evidence type="ECO:0000313" key="9">
    <source>
        <dbReference type="Proteomes" id="UP000036771"/>
    </source>
</evidence>
<dbReference type="PANTHER" id="PTHR38596:SF1">
    <property type="entry name" value="UPF0114 PROTEIN YQHA"/>
    <property type="match status" value="1"/>
</dbReference>